<dbReference type="PROSITE" id="PS00794">
    <property type="entry name" value="HPPK"/>
    <property type="match status" value="1"/>
</dbReference>
<dbReference type="EC" id="2.7.6.3" evidence="3"/>
<protein>
    <recommendedName>
        <fullName evidence="4">2-amino-4-hydroxy-6-hydroxymethyldihydropteridine pyrophosphokinase</fullName>
        <ecNumber evidence="3">2.7.6.3</ecNumber>
    </recommendedName>
    <alternativeName>
        <fullName evidence="11">6-hydroxymethyl-7,8-dihydropterin pyrophosphokinase</fullName>
    </alternativeName>
    <alternativeName>
        <fullName evidence="12">7,8-dihydro-6-hydroxymethylpterin-pyrophosphokinase</fullName>
    </alternativeName>
</protein>
<dbReference type="GO" id="GO:0003848">
    <property type="term" value="F:2-amino-4-hydroxy-6-hydroxymethyldihydropteridine diphosphokinase activity"/>
    <property type="evidence" value="ECO:0007669"/>
    <property type="project" value="UniProtKB-EC"/>
</dbReference>
<evidence type="ECO:0000313" key="14">
    <source>
        <dbReference type="EMBL" id="MFH6982641.1"/>
    </source>
</evidence>
<dbReference type="PANTHER" id="PTHR43071">
    <property type="entry name" value="2-AMINO-4-HYDROXY-6-HYDROXYMETHYLDIHYDROPTERIDINE PYROPHOSPHOKINASE"/>
    <property type="match status" value="1"/>
</dbReference>
<dbReference type="InterPro" id="IPR035907">
    <property type="entry name" value="Hppk_sf"/>
</dbReference>
<dbReference type="RefSeq" id="WP_395416320.1">
    <property type="nucleotide sequence ID" value="NZ_JBIPKE010000012.1"/>
</dbReference>
<dbReference type="Gene3D" id="3.30.70.560">
    <property type="entry name" value="7,8-Dihydro-6-hydroxymethylpterin-pyrophosphokinase HPPK"/>
    <property type="match status" value="1"/>
</dbReference>
<dbReference type="SUPFAM" id="SSF55083">
    <property type="entry name" value="6-hydroxymethyl-7,8-dihydropterin pyrophosphokinase, HPPK"/>
    <property type="match status" value="1"/>
</dbReference>
<organism evidence="14 15">
    <name type="scientific">Marinoscillum luteum</name>
    <dbReference type="NCBI Taxonomy" id="861051"/>
    <lineage>
        <taxon>Bacteria</taxon>
        <taxon>Pseudomonadati</taxon>
        <taxon>Bacteroidota</taxon>
        <taxon>Cytophagia</taxon>
        <taxon>Cytophagales</taxon>
        <taxon>Reichenbachiellaceae</taxon>
        <taxon>Marinoscillum</taxon>
    </lineage>
</organism>
<evidence type="ECO:0000313" key="15">
    <source>
        <dbReference type="Proteomes" id="UP001610063"/>
    </source>
</evidence>
<keyword evidence="8" id="KW-0067">ATP-binding</keyword>
<dbReference type="Pfam" id="PF01288">
    <property type="entry name" value="HPPK"/>
    <property type="match status" value="1"/>
</dbReference>
<proteinExistence type="inferred from homology"/>
<evidence type="ECO:0000256" key="10">
    <source>
        <dbReference type="ARBA" id="ARBA00029409"/>
    </source>
</evidence>
<dbReference type="CDD" id="cd00483">
    <property type="entry name" value="HPPK"/>
    <property type="match status" value="1"/>
</dbReference>
<evidence type="ECO:0000256" key="7">
    <source>
        <dbReference type="ARBA" id="ARBA00022777"/>
    </source>
</evidence>
<dbReference type="EMBL" id="JBIPKE010000012">
    <property type="protein sequence ID" value="MFH6982641.1"/>
    <property type="molecule type" value="Genomic_DNA"/>
</dbReference>
<evidence type="ECO:0000256" key="6">
    <source>
        <dbReference type="ARBA" id="ARBA00022741"/>
    </source>
</evidence>
<evidence type="ECO:0000256" key="8">
    <source>
        <dbReference type="ARBA" id="ARBA00022840"/>
    </source>
</evidence>
<comment type="pathway">
    <text evidence="1">Cofactor biosynthesis; tetrahydrofolate biosynthesis; 2-amino-4-hydroxy-6-hydroxymethyl-7,8-dihydropteridine diphosphate from 7,8-dihydroneopterin triphosphate: step 4/4.</text>
</comment>
<evidence type="ECO:0000256" key="3">
    <source>
        <dbReference type="ARBA" id="ARBA00013253"/>
    </source>
</evidence>
<evidence type="ECO:0000256" key="12">
    <source>
        <dbReference type="ARBA" id="ARBA00033413"/>
    </source>
</evidence>
<keyword evidence="7" id="KW-0418">Kinase</keyword>
<sequence>MKGIFLLLGSNLGDRMQNLQRAKDILAAHEINISDFSAVYESAPWGDENQGWFLNMVLKIDTIHDPESLLQSCLDTEIQMGRTRLKKWGERIIDVDILYYHDFIVESPHLRIPHPGIAMRRFTLMPLVELAPHEIHPVLKLPQKQLLEICPDILECHKTDLHLHI</sequence>
<keyword evidence="15" id="KW-1185">Reference proteome</keyword>
<evidence type="ECO:0000256" key="9">
    <source>
        <dbReference type="ARBA" id="ARBA00022909"/>
    </source>
</evidence>
<evidence type="ECO:0000259" key="13">
    <source>
        <dbReference type="PROSITE" id="PS00794"/>
    </source>
</evidence>
<keyword evidence="6" id="KW-0547">Nucleotide-binding</keyword>
<evidence type="ECO:0000256" key="5">
    <source>
        <dbReference type="ARBA" id="ARBA00022679"/>
    </source>
</evidence>
<comment type="similarity">
    <text evidence="2">Belongs to the HPPK family.</text>
</comment>
<reference evidence="14 15" key="1">
    <citation type="journal article" date="2013" name="Int. J. Syst. Evol. Microbiol.">
        <title>Marinoscillum luteum sp. nov., isolated from marine sediment.</title>
        <authorList>
            <person name="Cha I.T."/>
            <person name="Park S.J."/>
            <person name="Kim S.J."/>
            <person name="Kim J.G."/>
            <person name="Jung M.Y."/>
            <person name="Shin K.S."/>
            <person name="Kwon K.K."/>
            <person name="Yang S.H."/>
            <person name="Seo Y.S."/>
            <person name="Rhee S.K."/>
        </authorList>
    </citation>
    <scope>NUCLEOTIDE SEQUENCE [LARGE SCALE GENOMIC DNA]</scope>
    <source>
        <strain evidence="14 15">KCTC 23939</strain>
    </source>
</reference>
<evidence type="ECO:0000256" key="11">
    <source>
        <dbReference type="ARBA" id="ARBA00029766"/>
    </source>
</evidence>
<dbReference type="NCBIfam" id="TIGR01498">
    <property type="entry name" value="folK"/>
    <property type="match status" value="1"/>
</dbReference>
<keyword evidence="9" id="KW-0289">Folate biosynthesis</keyword>
<comment type="function">
    <text evidence="10">Catalyzes the transfer of pyrophosphate from adenosine triphosphate (ATP) to 6-hydroxymethyl-7,8-dihydropterin, an enzymatic step in folate biosynthesis pathway.</text>
</comment>
<evidence type="ECO:0000256" key="1">
    <source>
        <dbReference type="ARBA" id="ARBA00005051"/>
    </source>
</evidence>
<dbReference type="Proteomes" id="UP001610063">
    <property type="component" value="Unassembled WGS sequence"/>
</dbReference>
<comment type="caution">
    <text evidence="14">The sequence shown here is derived from an EMBL/GenBank/DDBJ whole genome shotgun (WGS) entry which is preliminary data.</text>
</comment>
<feature type="domain" description="7,8-dihydro-6-hydroxymethylpterin-pyrophosphokinase" evidence="13">
    <location>
        <begin position="87"/>
        <end position="98"/>
    </location>
</feature>
<dbReference type="InterPro" id="IPR000550">
    <property type="entry name" value="Hppk"/>
</dbReference>
<name>A0ABW7N5B8_9BACT</name>
<evidence type="ECO:0000256" key="4">
    <source>
        <dbReference type="ARBA" id="ARBA00016218"/>
    </source>
</evidence>
<dbReference type="PANTHER" id="PTHR43071:SF1">
    <property type="entry name" value="2-AMINO-4-HYDROXY-6-HYDROXYMETHYLDIHYDROPTERIDINE PYROPHOSPHOKINASE"/>
    <property type="match status" value="1"/>
</dbReference>
<gene>
    <name evidence="14" type="primary">folK</name>
    <name evidence="14" type="ORF">ACHKAR_04280</name>
</gene>
<keyword evidence="5 14" id="KW-0808">Transferase</keyword>
<evidence type="ECO:0000256" key="2">
    <source>
        <dbReference type="ARBA" id="ARBA00005810"/>
    </source>
</evidence>
<accession>A0ABW7N5B8</accession>